<evidence type="ECO:0000256" key="3">
    <source>
        <dbReference type="ARBA" id="ARBA00022833"/>
    </source>
</evidence>
<keyword evidence="5" id="KW-1133">Transmembrane helix</keyword>
<organism evidence="7 8">
    <name type="scientific">Xylona heveae (strain CBS 132557 / TC161)</name>
    <dbReference type="NCBI Taxonomy" id="1328760"/>
    <lineage>
        <taxon>Eukaryota</taxon>
        <taxon>Fungi</taxon>
        <taxon>Dikarya</taxon>
        <taxon>Ascomycota</taxon>
        <taxon>Pezizomycotina</taxon>
        <taxon>Xylonomycetes</taxon>
        <taxon>Xylonales</taxon>
        <taxon>Xylonaceae</taxon>
        <taxon>Xylona</taxon>
    </lineage>
</organism>
<gene>
    <name evidence="7" type="ORF">L228DRAFT_33563</name>
</gene>
<keyword evidence="1" id="KW-0479">Metal-binding</keyword>
<dbReference type="RefSeq" id="XP_018185568.1">
    <property type="nucleotide sequence ID" value="XM_018336495.1"/>
</dbReference>
<dbReference type="Proteomes" id="UP000076632">
    <property type="component" value="Unassembled WGS sequence"/>
</dbReference>
<keyword evidence="3" id="KW-0862">Zinc</keyword>
<dbReference type="InParanoid" id="A0A165A6B8"/>
<keyword evidence="5" id="KW-0472">Membrane</keyword>
<dbReference type="STRING" id="1328760.A0A165A6B8"/>
<evidence type="ECO:0000313" key="7">
    <source>
        <dbReference type="EMBL" id="KZF20013.1"/>
    </source>
</evidence>
<evidence type="ECO:0000256" key="2">
    <source>
        <dbReference type="ARBA" id="ARBA00022771"/>
    </source>
</evidence>
<dbReference type="GeneID" id="28901632"/>
<dbReference type="PROSITE" id="PS51292">
    <property type="entry name" value="ZF_RING_CH"/>
    <property type="match status" value="1"/>
</dbReference>
<dbReference type="EMBL" id="KV407464">
    <property type="protein sequence ID" value="KZF20013.1"/>
    <property type="molecule type" value="Genomic_DNA"/>
</dbReference>
<dbReference type="Gene3D" id="3.30.40.10">
    <property type="entry name" value="Zinc/RING finger domain, C3HC4 (zinc finger)"/>
    <property type="match status" value="1"/>
</dbReference>
<dbReference type="PANTHER" id="PTHR46347:SF1">
    <property type="entry name" value="RING_FYVE_PHD ZINC FINGER SUPERFAMILY PROTEIN"/>
    <property type="match status" value="1"/>
</dbReference>
<proteinExistence type="predicted"/>
<feature type="transmembrane region" description="Helical" evidence="5">
    <location>
        <begin position="152"/>
        <end position="178"/>
    </location>
</feature>
<dbReference type="InterPro" id="IPR013083">
    <property type="entry name" value="Znf_RING/FYVE/PHD"/>
</dbReference>
<dbReference type="PANTHER" id="PTHR46347">
    <property type="entry name" value="RING/FYVE/PHD ZINC FINGER SUPERFAMILY PROTEIN"/>
    <property type="match status" value="1"/>
</dbReference>
<keyword evidence="5" id="KW-0812">Transmembrane</keyword>
<protein>
    <submittedName>
        <fullName evidence="7">RING finger domain protein</fullName>
    </submittedName>
</protein>
<dbReference type="SMART" id="SM00744">
    <property type="entry name" value="RINGv"/>
    <property type="match status" value="1"/>
</dbReference>
<dbReference type="GO" id="GO:0008270">
    <property type="term" value="F:zinc ion binding"/>
    <property type="evidence" value="ECO:0007669"/>
    <property type="project" value="UniProtKB-KW"/>
</dbReference>
<dbReference type="Pfam" id="PF12906">
    <property type="entry name" value="RINGv"/>
    <property type="match status" value="1"/>
</dbReference>
<keyword evidence="8" id="KW-1185">Reference proteome</keyword>
<feature type="domain" description="RING-CH-type" evidence="6">
    <location>
        <begin position="51"/>
        <end position="145"/>
    </location>
</feature>
<keyword evidence="2" id="KW-0863">Zinc-finger</keyword>
<sequence>METKQSKPPGAFRDEWDWPSDLPADQPRAENTHHNEHARTTEGTRSNPRPQQYWPPRTCRICLETVLPSFEPQSEFLPTFLQSAPKVSYVSADPDYGRLISPCKCKGSSRYVHEGCLQAWRNADPGYGRRNYWQCPTCGFRYKLERMRWGRWISSTATQISMTLIILFLTMFILGFVADPIINFYLDPYSTLVNPPRFQSRTKIEPVLLEEGSPWIEHFLKGLASLGLLSFVKVLLAMSPWQWWNLRNSGLVGGGRPGGSGRDRLASLSWTVVFIGVCTFLWGVYRGVRAWSRRVLVNAGERVMDVQSDEDDEDATQNERKKDL</sequence>
<dbReference type="OMA" id="CLQSWRH"/>
<dbReference type="SUPFAM" id="SSF57850">
    <property type="entry name" value="RING/U-box"/>
    <property type="match status" value="1"/>
</dbReference>
<feature type="transmembrane region" description="Helical" evidence="5">
    <location>
        <begin position="265"/>
        <end position="285"/>
    </location>
</feature>
<evidence type="ECO:0000256" key="4">
    <source>
        <dbReference type="SAM" id="MobiDB-lite"/>
    </source>
</evidence>
<dbReference type="InterPro" id="IPR011016">
    <property type="entry name" value="Znf_RING-CH"/>
</dbReference>
<name>A0A165A6B8_XYLHT</name>
<dbReference type="OrthoDB" id="264354at2759"/>
<dbReference type="CDD" id="cd16495">
    <property type="entry name" value="RING_CH-C4HC3_MARCH"/>
    <property type="match status" value="1"/>
</dbReference>
<evidence type="ECO:0000256" key="1">
    <source>
        <dbReference type="ARBA" id="ARBA00022723"/>
    </source>
</evidence>
<feature type="region of interest" description="Disordered" evidence="4">
    <location>
        <begin position="1"/>
        <end position="52"/>
    </location>
</feature>
<evidence type="ECO:0000259" key="6">
    <source>
        <dbReference type="PROSITE" id="PS51292"/>
    </source>
</evidence>
<evidence type="ECO:0000256" key="5">
    <source>
        <dbReference type="SAM" id="Phobius"/>
    </source>
</evidence>
<feature type="compositionally biased region" description="Basic and acidic residues" evidence="4">
    <location>
        <begin position="27"/>
        <end position="42"/>
    </location>
</feature>
<reference evidence="7 8" key="1">
    <citation type="journal article" date="2016" name="Fungal Biol.">
        <title>The genome of Xylona heveae provides a window into fungal endophytism.</title>
        <authorList>
            <person name="Gazis R."/>
            <person name="Kuo A."/>
            <person name="Riley R."/>
            <person name="LaButti K."/>
            <person name="Lipzen A."/>
            <person name="Lin J."/>
            <person name="Amirebrahimi M."/>
            <person name="Hesse C.N."/>
            <person name="Spatafora J.W."/>
            <person name="Henrissat B."/>
            <person name="Hainaut M."/>
            <person name="Grigoriev I.V."/>
            <person name="Hibbett D.S."/>
        </authorList>
    </citation>
    <scope>NUCLEOTIDE SEQUENCE [LARGE SCALE GENOMIC DNA]</scope>
    <source>
        <strain evidence="7 8">TC161</strain>
    </source>
</reference>
<dbReference type="AlphaFoldDB" id="A0A165A6B8"/>
<accession>A0A165A6B8</accession>
<evidence type="ECO:0000313" key="8">
    <source>
        <dbReference type="Proteomes" id="UP000076632"/>
    </source>
</evidence>